<comment type="caution">
    <text evidence="1">The sequence shown here is derived from an EMBL/GenBank/DDBJ whole genome shotgun (WGS) entry which is preliminary data.</text>
</comment>
<organism evidence="1 2">
    <name type="scientific">Antiquaquibacter soli</name>
    <dbReference type="NCBI Taxonomy" id="3064523"/>
    <lineage>
        <taxon>Bacteria</taxon>
        <taxon>Bacillati</taxon>
        <taxon>Actinomycetota</taxon>
        <taxon>Actinomycetes</taxon>
        <taxon>Micrococcales</taxon>
        <taxon>Microbacteriaceae</taxon>
        <taxon>Antiquaquibacter</taxon>
    </lineage>
</organism>
<evidence type="ECO:0000313" key="2">
    <source>
        <dbReference type="Proteomes" id="UP001241072"/>
    </source>
</evidence>
<gene>
    <name evidence="1" type="ORF">Q5716_04120</name>
</gene>
<name>A0ABT9BLF5_9MICO</name>
<accession>A0ABT9BLF5</accession>
<dbReference type="Pfam" id="PF14137">
    <property type="entry name" value="DUF4304"/>
    <property type="match status" value="1"/>
</dbReference>
<dbReference type="EMBL" id="JAUQUB010000001">
    <property type="protein sequence ID" value="MDO7881409.1"/>
    <property type="molecule type" value="Genomic_DNA"/>
</dbReference>
<dbReference type="Proteomes" id="UP001241072">
    <property type="component" value="Unassembled WGS sequence"/>
</dbReference>
<dbReference type="InterPro" id="IPR025412">
    <property type="entry name" value="DUF4304"/>
</dbReference>
<evidence type="ECO:0000313" key="1">
    <source>
        <dbReference type="EMBL" id="MDO7881409.1"/>
    </source>
</evidence>
<protein>
    <submittedName>
        <fullName evidence="1">DUF4304 domain-containing protein</fullName>
    </submittedName>
</protein>
<reference evidence="1 2" key="1">
    <citation type="submission" date="2023-07" db="EMBL/GenBank/DDBJ databases">
        <title>Protaetiibacter sp. nov WY-16 isolated from soil.</title>
        <authorList>
            <person name="Liu B."/>
            <person name="Wan Y."/>
        </authorList>
    </citation>
    <scope>NUCLEOTIDE SEQUENCE [LARGE SCALE GENOMIC DNA]</scope>
    <source>
        <strain evidence="1 2">WY-16</strain>
    </source>
</reference>
<dbReference type="RefSeq" id="WP_305001819.1">
    <property type="nucleotide sequence ID" value="NZ_JAUQUB010000001.1"/>
</dbReference>
<sequence length="224" mass="25222">MSLHLVVKTAVRDTLGPVLRSDGYKGSSPTWRKTNAAGDVAIVNFQNSSWNTSEKIACVINIAMAPEPWLRWWRERQGDRMMKTVGESLGLYRDRLHPSGSPPIADVWWRFEDEASAVDAVADMAVQWEASGRDVLDALLDRDVLFRHLDDGDLGHIKRRSGSYGIFFARARALLPMDQGPSEALERSLEQAREDLLQKHEAYADHFESWVRQQASAAAIFSRG</sequence>
<proteinExistence type="predicted"/>
<keyword evidence="2" id="KW-1185">Reference proteome</keyword>